<keyword evidence="4 7" id="KW-0694">RNA-binding</keyword>
<dbReference type="SMART" id="SM01390">
    <property type="entry name" value="Ribosomal_S4"/>
    <property type="match status" value="1"/>
</dbReference>
<dbReference type="OrthoDB" id="10248812at2759"/>
<name>A0A6P5WDH5_9EIME</name>
<evidence type="ECO:0000259" key="9">
    <source>
        <dbReference type="SMART" id="SM01390"/>
    </source>
</evidence>
<keyword evidence="6 11" id="KW-0687">Ribonucleoprotein</keyword>
<evidence type="ECO:0000313" key="11">
    <source>
        <dbReference type="RefSeq" id="XP_022588499.2"/>
    </source>
</evidence>
<feature type="domain" description="Small ribosomal subunit protein uS4 N-terminal" evidence="9">
    <location>
        <begin position="3"/>
        <end position="106"/>
    </location>
</feature>
<evidence type="ECO:0000256" key="2">
    <source>
        <dbReference type="ARBA" id="ARBA00007465"/>
    </source>
</evidence>
<keyword evidence="3" id="KW-0690">Ribosome biogenesis</keyword>
<comment type="subcellular location">
    <subcellularLocation>
        <location evidence="1">Nucleus</location>
        <location evidence="1">Nucleolus</location>
    </subcellularLocation>
</comment>
<accession>A0A6P5WDH5</accession>
<dbReference type="GO" id="GO:0034457">
    <property type="term" value="C:Mpp10 complex"/>
    <property type="evidence" value="ECO:0007669"/>
    <property type="project" value="TreeGrafter"/>
</dbReference>
<evidence type="ECO:0000256" key="5">
    <source>
        <dbReference type="ARBA" id="ARBA00023242"/>
    </source>
</evidence>
<feature type="region of interest" description="Disordered" evidence="8">
    <location>
        <begin position="252"/>
        <end position="293"/>
    </location>
</feature>
<evidence type="ECO:0000256" key="8">
    <source>
        <dbReference type="SAM" id="MobiDB-lite"/>
    </source>
</evidence>
<sequence>MRQLKHHEQRLLRKVNFYEWKRDSTPRENVFIRRYMIQDREDYHRYNKLCGLITKLVSGLRSLAPDDSFRVKMTELLLDKLYRMGVISRREGLSAAEGLPASAFCRRRLAVVLLKNRMASHLKQAVEYIEQGHVRLGNEVVTCPALHVTRDGEDLISWAQGSASNSSAAAVGSSSASPPAAAVAPAVAAPAAVGSSSQKRCLLPSTPAAGGKALSDAAAGAALPNAPGSAATCAAVAHAAHTATRRIHTNLQQRAAPAAIPTPDSQGISLPPVSPSSAAIPPGELAGSSSTNRSTAKRAALQAIKEAAATTCNTACFVSQT</sequence>
<evidence type="ECO:0000256" key="6">
    <source>
        <dbReference type="ARBA" id="ARBA00023274"/>
    </source>
</evidence>
<dbReference type="GO" id="GO:0019843">
    <property type="term" value="F:rRNA binding"/>
    <property type="evidence" value="ECO:0007669"/>
    <property type="project" value="InterPro"/>
</dbReference>
<dbReference type="Gene3D" id="3.10.290.10">
    <property type="entry name" value="RNA-binding S4 domain"/>
    <property type="match status" value="1"/>
</dbReference>
<gene>
    <name evidence="11" type="primary">LOC34618549</name>
</gene>
<dbReference type="SUPFAM" id="SSF55174">
    <property type="entry name" value="Alpha-L RNA-binding motif"/>
    <property type="match status" value="1"/>
</dbReference>
<evidence type="ECO:0000256" key="7">
    <source>
        <dbReference type="PROSITE-ProRule" id="PRU00182"/>
    </source>
</evidence>
<dbReference type="Proteomes" id="UP000515125">
    <property type="component" value="Unplaced"/>
</dbReference>
<organism evidence="10 11">
    <name type="scientific">Cyclospora cayetanensis</name>
    <dbReference type="NCBI Taxonomy" id="88456"/>
    <lineage>
        <taxon>Eukaryota</taxon>
        <taxon>Sar</taxon>
        <taxon>Alveolata</taxon>
        <taxon>Apicomplexa</taxon>
        <taxon>Conoidasida</taxon>
        <taxon>Coccidia</taxon>
        <taxon>Eucoccidiorida</taxon>
        <taxon>Eimeriorina</taxon>
        <taxon>Eimeriidae</taxon>
        <taxon>Cyclospora</taxon>
    </lineage>
</organism>
<evidence type="ECO:0000256" key="3">
    <source>
        <dbReference type="ARBA" id="ARBA00022517"/>
    </source>
</evidence>
<dbReference type="GO" id="GO:0006364">
    <property type="term" value="P:rRNA processing"/>
    <property type="evidence" value="ECO:0007669"/>
    <property type="project" value="TreeGrafter"/>
</dbReference>
<dbReference type="GeneID" id="34618549"/>
<dbReference type="Pfam" id="PF00163">
    <property type="entry name" value="Ribosomal_S4"/>
    <property type="match status" value="1"/>
</dbReference>
<keyword evidence="10" id="KW-1185">Reference proteome</keyword>
<protein>
    <submittedName>
        <fullName evidence="11">U3 small nucleolar ribonucleoprotein protein IMP3</fullName>
    </submittedName>
</protein>
<dbReference type="PANTHER" id="PTHR11831">
    <property type="entry name" value="30S 40S RIBOSOMAL PROTEIN"/>
    <property type="match status" value="1"/>
</dbReference>
<dbReference type="InterPro" id="IPR022801">
    <property type="entry name" value="Ribosomal_uS4"/>
</dbReference>
<dbReference type="GO" id="GO:0042274">
    <property type="term" value="P:ribosomal small subunit biogenesis"/>
    <property type="evidence" value="ECO:0007669"/>
    <property type="project" value="TreeGrafter"/>
</dbReference>
<dbReference type="CDD" id="cd00165">
    <property type="entry name" value="S4"/>
    <property type="match status" value="1"/>
</dbReference>
<dbReference type="GO" id="GO:0032040">
    <property type="term" value="C:small-subunit processome"/>
    <property type="evidence" value="ECO:0007669"/>
    <property type="project" value="TreeGrafter"/>
</dbReference>
<dbReference type="PROSITE" id="PS50889">
    <property type="entry name" value="S4"/>
    <property type="match status" value="1"/>
</dbReference>
<dbReference type="GO" id="GO:0030515">
    <property type="term" value="F:snoRNA binding"/>
    <property type="evidence" value="ECO:0007669"/>
    <property type="project" value="TreeGrafter"/>
</dbReference>
<evidence type="ECO:0000256" key="1">
    <source>
        <dbReference type="ARBA" id="ARBA00004604"/>
    </source>
</evidence>
<dbReference type="InterPro" id="IPR001912">
    <property type="entry name" value="Ribosomal_uS4_N"/>
</dbReference>
<proteinExistence type="inferred from homology"/>
<dbReference type="Pfam" id="PF01479">
    <property type="entry name" value="S4"/>
    <property type="match status" value="1"/>
</dbReference>
<evidence type="ECO:0000313" key="10">
    <source>
        <dbReference type="Proteomes" id="UP000515125"/>
    </source>
</evidence>
<dbReference type="AlphaFoldDB" id="A0A6P5WDH5"/>
<evidence type="ECO:0000256" key="4">
    <source>
        <dbReference type="ARBA" id="ARBA00022884"/>
    </source>
</evidence>
<keyword evidence="5" id="KW-0539">Nucleus</keyword>
<dbReference type="PANTHER" id="PTHR11831:SF1">
    <property type="entry name" value="U3 SMALL NUCLEOLAR RIBONUCLEOPROTEIN PROTEIN IMP3"/>
    <property type="match status" value="1"/>
</dbReference>
<reference evidence="11" key="1">
    <citation type="submission" date="2025-08" db="UniProtKB">
        <authorList>
            <consortium name="RefSeq"/>
        </authorList>
    </citation>
    <scope>IDENTIFICATION</scope>
</reference>
<feature type="compositionally biased region" description="Low complexity" evidence="8">
    <location>
        <begin position="268"/>
        <end position="282"/>
    </location>
</feature>
<dbReference type="InterPro" id="IPR036986">
    <property type="entry name" value="S4_RNA-bd_sf"/>
</dbReference>
<comment type="similarity">
    <text evidence="2">Belongs to the universal ribosomal protein uS4 family.</text>
</comment>
<dbReference type="InterPro" id="IPR002942">
    <property type="entry name" value="S4_RNA-bd"/>
</dbReference>
<dbReference type="RefSeq" id="XP_022588499.2">
    <property type="nucleotide sequence ID" value="XM_022731874.2"/>
</dbReference>